<sequence length="63" mass="7162">MFLKIGIQNQDKNIMLLRLFFGLSLLLLISLVHGEEIEASHIRGVTNNVFGIIKIITETVMHK</sequence>
<keyword evidence="3" id="KW-1185">Reference proteome</keyword>
<protein>
    <submittedName>
        <fullName evidence="2">Uncharacterized protein</fullName>
    </submittedName>
</protein>
<dbReference type="EMBL" id="JH431468">
    <property type="status" value="NOT_ANNOTATED_CDS"/>
    <property type="molecule type" value="Genomic_DNA"/>
</dbReference>
<dbReference type="AlphaFoldDB" id="T1IT72"/>
<evidence type="ECO:0000313" key="3">
    <source>
        <dbReference type="Proteomes" id="UP000014500"/>
    </source>
</evidence>
<dbReference type="Proteomes" id="UP000014500">
    <property type="component" value="Unassembled WGS sequence"/>
</dbReference>
<evidence type="ECO:0000256" key="1">
    <source>
        <dbReference type="SAM" id="SignalP"/>
    </source>
</evidence>
<feature type="chain" id="PRO_5004578782" evidence="1">
    <location>
        <begin position="35"/>
        <end position="63"/>
    </location>
</feature>
<name>T1IT72_STRMM</name>
<accession>T1IT72</accession>
<keyword evidence="1" id="KW-0732">Signal</keyword>
<dbReference type="EnsemblMetazoa" id="SMAR004316-RA">
    <property type="protein sequence ID" value="SMAR004316-PA"/>
    <property type="gene ID" value="SMAR004316"/>
</dbReference>
<dbReference type="HOGENOM" id="CLU_2888584_0_0_1"/>
<reference evidence="3" key="1">
    <citation type="submission" date="2011-05" db="EMBL/GenBank/DDBJ databases">
        <authorList>
            <person name="Richards S.R."/>
            <person name="Qu J."/>
            <person name="Jiang H."/>
            <person name="Jhangiani S.N."/>
            <person name="Agravi P."/>
            <person name="Goodspeed R."/>
            <person name="Gross S."/>
            <person name="Mandapat C."/>
            <person name="Jackson L."/>
            <person name="Mathew T."/>
            <person name="Pu L."/>
            <person name="Thornton R."/>
            <person name="Saada N."/>
            <person name="Wilczek-Boney K.B."/>
            <person name="Lee S."/>
            <person name="Kovar C."/>
            <person name="Wu Y."/>
            <person name="Scherer S.E."/>
            <person name="Worley K.C."/>
            <person name="Muzny D.M."/>
            <person name="Gibbs R."/>
        </authorList>
    </citation>
    <scope>NUCLEOTIDE SEQUENCE</scope>
    <source>
        <strain evidence="3">Brora</strain>
    </source>
</reference>
<feature type="signal peptide" evidence="1">
    <location>
        <begin position="1"/>
        <end position="34"/>
    </location>
</feature>
<reference evidence="2" key="2">
    <citation type="submission" date="2015-02" db="UniProtKB">
        <authorList>
            <consortium name="EnsemblMetazoa"/>
        </authorList>
    </citation>
    <scope>IDENTIFICATION</scope>
</reference>
<proteinExistence type="predicted"/>
<organism evidence="2 3">
    <name type="scientific">Strigamia maritima</name>
    <name type="common">European centipede</name>
    <name type="synonym">Geophilus maritimus</name>
    <dbReference type="NCBI Taxonomy" id="126957"/>
    <lineage>
        <taxon>Eukaryota</taxon>
        <taxon>Metazoa</taxon>
        <taxon>Ecdysozoa</taxon>
        <taxon>Arthropoda</taxon>
        <taxon>Myriapoda</taxon>
        <taxon>Chilopoda</taxon>
        <taxon>Pleurostigmophora</taxon>
        <taxon>Geophilomorpha</taxon>
        <taxon>Linotaeniidae</taxon>
        <taxon>Strigamia</taxon>
    </lineage>
</organism>
<evidence type="ECO:0000313" key="2">
    <source>
        <dbReference type="EnsemblMetazoa" id="SMAR004316-PA"/>
    </source>
</evidence>